<evidence type="ECO:0000313" key="3">
    <source>
        <dbReference type="EMBL" id="NUB18454.1"/>
    </source>
</evidence>
<dbReference type="EMBL" id="WHOR01000018">
    <property type="protein sequence ID" value="NUB18454.1"/>
    <property type="molecule type" value="Genomic_DNA"/>
</dbReference>
<keyword evidence="4" id="KW-1185">Reference proteome</keyword>
<gene>
    <name evidence="3" type="ORF">GBZ26_04350</name>
</gene>
<reference evidence="3 4" key="1">
    <citation type="submission" date="2019-10" db="EMBL/GenBank/DDBJ databases">
        <title>Genome sequence of Azospirillum formosense CC-Nfb-7.</title>
        <authorList>
            <person name="Ambrosini A."/>
            <person name="Sant'Anna F.H."/>
            <person name="Cassan F.D."/>
            <person name="Souza E.M."/>
            <person name="Passaglia L.M.P."/>
        </authorList>
    </citation>
    <scope>NUCLEOTIDE SEQUENCE [LARGE SCALE GENOMIC DNA]</scope>
    <source>
        <strain evidence="3 4">CC-NFb-7</strain>
    </source>
</reference>
<feature type="domain" description="Terminase large subunit-like endonuclease" evidence="2">
    <location>
        <begin position="227"/>
        <end position="528"/>
    </location>
</feature>
<dbReference type="Proteomes" id="UP000639419">
    <property type="component" value="Unassembled WGS sequence"/>
</dbReference>
<sequence length="545" mass="60077">MPVGGEQYGAWYDHAAAEAAVAFFPTYLRHTEAQWWGQPFHLAPWQAKIVRTVFGWKRADGTRLIRELYLEVPRKNGKTEFAAGLSILMLIGDGEFGGQVYSAAVDKDQAKIVFNKASVMVGLCEELMQAVEVYKTSLYCPELAASFKPLSAKPGSKHGFSPSGGIYDEIHEWPSGDLQDVVHKGAIARRQPLEVYTTTAGEHGKGYGWEVHERAVAILKGEVIDPTFLPVIFAADPEDDWTDPATWAKANPGYGVSVKADFLKTECANAQGKLRKEADFKRFHLNMWVDQVITTGLPMDKWDACRITPVTLAELAGRPCWGGLDLSTTTDLTALCLVSPKLDGSGYDVWWRFWLPVSSDRDLRERCKRDRVDFAKWIAEGWIRPTEGNTVDYDVIRAEITGQGEGAEQLGDWTPITEMVDLKELAIDRWNSSQITTQLTNDGVTMVPFGQGYASMSAPSKEFERLIIAGELNHGGNPVARWMATCVAYDTDGRDNIAPVKPDRRGTPKRIDGIVAGTMAVGRAMVAEPGGGGIEVPEDYEVPTA</sequence>
<evidence type="ECO:0000313" key="4">
    <source>
        <dbReference type="Proteomes" id="UP000639419"/>
    </source>
</evidence>
<comment type="caution">
    <text evidence="3">The sequence shown here is derived from an EMBL/GenBank/DDBJ whole genome shotgun (WGS) entry which is preliminary data.</text>
</comment>
<dbReference type="InterPro" id="IPR005021">
    <property type="entry name" value="Terminase_largesu-like"/>
</dbReference>
<dbReference type="PANTHER" id="PTHR41287:SF1">
    <property type="entry name" value="PROTEIN YMFN"/>
    <property type="match status" value="1"/>
</dbReference>
<dbReference type="Pfam" id="PF20441">
    <property type="entry name" value="TerL_nuclease"/>
    <property type="match status" value="1"/>
</dbReference>
<evidence type="ECO:0000259" key="2">
    <source>
        <dbReference type="Pfam" id="PF20441"/>
    </source>
</evidence>
<dbReference type="Gene3D" id="3.40.50.300">
    <property type="entry name" value="P-loop containing nucleotide triphosphate hydrolases"/>
    <property type="match status" value="1"/>
</dbReference>
<name>A0ABX2KRU3_9PROT</name>
<evidence type="ECO:0000259" key="1">
    <source>
        <dbReference type="Pfam" id="PF03354"/>
    </source>
</evidence>
<dbReference type="InterPro" id="IPR046461">
    <property type="entry name" value="TerL_ATPase"/>
</dbReference>
<dbReference type="Pfam" id="PF03354">
    <property type="entry name" value="TerL_ATPase"/>
    <property type="match status" value="1"/>
</dbReference>
<feature type="domain" description="Terminase large subunit-like ATPase" evidence="1">
    <location>
        <begin position="44"/>
        <end position="204"/>
    </location>
</feature>
<dbReference type="InterPro" id="IPR046462">
    <property type="entry name" value="TerL_nuclease"/>
</dbReference>
<organism evidence="3 4">
    <name type="scientific">Azospirillum formosense</name>
    <dbReference type="NCBI Taxonomy" id="861533"/>
    <lineage>
        <taxon>Bacteria</taxon>
        <taxon>Pseudomonadati</taxon>
        <taxon>Pseudomonadota</taxon>
        <taxon>Alphaproteobacteria</taxon>
        <taxon>Rhodospirillales</taxon>
        <taxon>Azospirillaceae</taxon>
        <taxon>Azospirillum</taxon>
    </lineage>
</organism>
<proteinExistence type="predicted"/>
<dbReference type="PANTHER" id="PTHR41287">
    <property type="match status" value="1"/>
</dbReference>
<dbReference type="InterPro" id="IPR027417">
    <property type="entry name" value="P-loop_NTPase"/>
</dbReference>
<accession>A0ABX2KRU3</accession>
<protein>
    <submittedName>
        <fullName evidence="3">Terminase large subunit</fullName>
    </submittedName>
</protein>